<dbReference type="PANTHER" id="PTHR32089">
    <property type="entry name" value="METHYL-ACCEPTING CHEMOTAXIS PROTEIN MCPB"/>
    <property type="match status" value="1"/>
</dbReference>
<feature type="domain" description="Methyl-accepting transducer" evidence="4">
    <location>
        <begin position="163"/>
        <end position="305"/>
    </location>
</feature>
<dbReference type="EMBL" id="JAQHXR010000001">
    <property type="protein sequence ID" value="MDA3968503.1"/>
    <property type="molecule type" value="Genomic_DNA"/>
</dbReference>
<dbReference type="SUPFAM" id="SSF58104">
    <property type="entry name" value="Methyl-accepting chemotaxis protein (MCP) signaling domain"/>
    <property type="match status" value="1"/>
</dbReference>
<keyword evidence="1 2" id="KW-0807">Transducer</keyword>
<gene>
    <name evidence="5" type="ORF">PF021_02315</name>
</gene>
<keyword evidence="6" id="KW-1185">Reference proteome</keyword>
<organism evidence="5 6">
    <name type="scientific">Helicobacter ibis</name>
    <dbReference type="NCBI Taxonomy" id="2962633"/>
    <lineage>
        <taxon>Bacteria</taxon>
        <taxon>Pseudomonadati</taxon>
        <taxon>Campylobacterota</taxon>
        <taxon>Epsilonproteobacteria</taxon>
        <taxon>Campylobacterales</taxon>
        <taxon>Helicobacteraceae</taxon>
        <taxon>Helicobacter</taxon>
    </lineage>
</organism>
<dbReference type="Proteomes" id="UP001210261">
    <property type="component" value="Unassembled WGS sequence"/>
</dbReference>
<keyword evidence="3" id="KW-1133">Transmembrane helix</keyword>
<dbReference type="RefSeq" id="WP_271020789.1">
    <property type="nucleotide sequence ID" value="NZ_JAQHXR010000001.1"/>
</dbReference>
<evidence type="ECO:0000313" key="6">
    <source>
        <dbReference type="Proteomes" id="UP001210261"/>
    </source>
</evidence>
<evidence type="ECO:0000256" key="2">
    <source>
        <dbReference type="PROSITE-ProRule" id="PRU00284"/>
    </source>
</evidence>
<name>A0ABT4VCT8_9HELI</name>
<sequence length="459" mass="52116">MRSWTLLISCVILLLATLILNVFMFNIWLNVGLISVSIILIVLAIIKIKNRERFIQGIINITNHYEAGQFEPRILNLNADLDLVNMANNINSTIDNIEAFMREISTAIKYSQEGKYYRLALPQGLKGMFYQNILSINEALIKIEENAKDNLTNLLAKSLMNINLDSQNTNLKKISNDLDENIEYMGIVSNEVDSITKSTQQSQDNVRTMTSSMDNLTGIVRDNVDTIQSFVQKSREITSIVEIITEIANQTNLLALNASIEAARAGEHGRGFAVVADEVRQLAEKTHKATNNISIMVQTMQQEISLIQDNFNEVSKFAEQTNDNIVAFNAIFTNMEETTMNLKDVFYKLVSKLLLNVSKLEHIVYKSNLYLTFNIKEKTCDFEHTNPISKYIEDNEKIQQIGNIDLAQLNNNKQILLNDTLKALDMLDKALSKEIVEEIIGYFKDIEDKSKQTIQLLEA</sequence>
<protein>
    <submittedName>
        <fullName evidence="5">Methyl-accepting chemotaxis protein</fullName>
    </submittedName>
</protein>
<comment type="caution">
    <text evidence="5">The sequence shown here is derived from an EMBL/GenBank/DDBJ whole genome shotgun (WGS) entry which is preliminary data.</text>
</comment>
<accession>A0ABT4VCT8</accession>
<reference evidence="5 6" key="1">
    <citation type="submission" date="2023-01" db="EMBL/GenBank/DDBJ databases">
        <title>Description of Helicobacter ibis sp. nov. isolated from faecal droppings of black-faced ibis (Theristicus melanopis).</title>
        <authorList>
            <person name="Lopez-Cantillo M."/>
            <person name="Vidal-Veuthey B."/>
            <person name="Mella A."/>
            <person name="De La Haba R."/>
            <person name="Collado L."/>
        </authorList>
    </citation>
    <scope>NUCLEOTIDE SEQUENCE [LARGE SCALE GENOMIC DNA]</scope>
    <source>
        <strain evidence="5 6">A82</strain>
    </source>
</reference>
<dbReference type="InterPro" id="IPR004089">
    <property type="entry name" value="MCPsignal_dom"/>
</dbReference>
<dbReference type="PROSITE" id="PS50111">
    <property type="entry name" value="CHEMOTAXIS_TRANSDUC_2"/>
    <property type="match status" value="1"/>
</dbReference>
<dbReference type="Gene3D" id="1.10.287.950">
    <property type="entry name" value="Methyl-accepting chemotaxis protein"/>
    <property type="match status" value="1"/>
</dbReference>
<feature type="transmembrane region" description="Helical" evidence="3">
    <location>
        <begin position="28"/>
        <end position="46"/>
    </location>
</feature>
<keyword evidence="3" id="KW-0472">Membrane</keyword>
<evidence type="ECO:0000313" key="5">
    <source>
        <dbReference type="EMBL" id="MDA3968503.1"/>
    </source>
</evidence>
<keyword evidence="3" id="KW-0812">Transmembrane</keyword>
<evidence type="ECO:0000256" key="1">
    <source>
        <dbReference type="ARBA" id="ARBA00023224"/>
    </source>
</evidence>
<proteinExistence type="predicted"/>
<evidence type="ECO:0000259" key="4">
    <source>
        <dbReference type="PROSITE" id="PS50111"/>
    </source>
</evidence>
<dbReference type="Pfam" id="PF00015">
    <property type="entry name" value="MCPsignal"/>
    <property type="match status" value="1"/>
</dbReference>
<dbReference type="PANTHER" id="PTHR32089:SF112">
    <property type="entry name" value="LYSOZYME-LIKE PROTEIN-RELATED"/>
    <property type="match status" value="1"/>
</dbReference>
<dbReference type="SMART" id="SM00283">
    <property type="entry name" value="MA"/>
    <property type="match status" value="1"/>
</dbReference>
<evidence type="ECO:0000256" key="3">
    <source>
        <dbReference type="SAM" id="Phobius"/>
    </source>
</evidence>